<dbReference type="Pfam" id="PF01541">
    <property type="entry name" value="GIY-YIG"/>
    <property type="match status" value="1"/>
</dbReference>
<sequence length="181" mass="20682">MILLYGYNYGQIARAKQRRGFCNSVCQQACTWDPVAVQQRYKLEKPPVLVKERSSPDLRDGNFRRSLGKQAGIYGWFNKKTGHGYVGRTVNLSSRPFNHMPPLRGISRASGRRSNSRLQKAILMDGLESFVFIVFETIADPVQVTGELLQARENYYMQHVDSVYNKTKTSSYGFWNVKGFA</sequence>
<accession>A0A076VKC5</accession>
<dbReference type="AlphaFoldDB" id="A0A076VKC5"/>
<dbReference type="SMART" id="SM00465">
    <property type="entry name" value="GIYc"/>
    <property type="match status" value="1"/>
</dbReference>
<protein>
    <submittedName>
        <fullName evidence="2">Hypothetical homing endonuclease</fullName>
    </submittedName>
</protein>
<dbReference type="InterPro" id="IPR006350">
    <property type="entry name" value="Intron_endoG1"/>
</dbReference>
<dbReference type="InterPro" id="IPR000305">
    <property type="entry name" value="GIY-YIG_endonuc"/>
</dbReference>
<proteinExistence type="predicted"/>
<keyword evidence="2" id="KW-0496">Mitochondrion</keyword>
<keyword evidence="2" id="KW-0255">Endonuclease</keyword>
<evidence type="ECO:0000313" key="2">
    <source>
        <dbReference type="EMBL" id="AIK29071.1"/>
    </source>
</evidence>
<name>A0A076VKC5_9CHLO</name>
<dbReference type="Gene3D" id="3.40.1440.10">
    <property type="entry name" value="GIY-YIG endonuclease"/>
    <property type="match status" value="1"/>
</dbReference>
<dbReference type="InterPro" id="IPR035901">
    <property type="entry name" value="GIY-YIG_endonuc_sf"/>
</dbReference>
<evidence type="ECO:0000259" key="1">
    <source>
        <dbReference type="PROSITE" id="PS50164"/>
    </source>
</evidence>
<gene>
    <name evidence="2" type="primary">orf301</name>
    <name evidence="2" type="ORF">EK24_HE2</name>
</gene>
<dbReference type="RefSeq" id="YP_009054583.1">
    <property type="nucleotide sequence ID" value="NC_024755.1"/>
</dbReference>
<keyword evidence="2" id="KW-0378">Hydrolase</keyword>
<dbReference type="SUPFAM" id="SSF82771">
    <property type="entry name" value="GIY-YIG endonuclease"/>
    <property type="match status" value="1"/>
</dbReference>
<feature type="domain" description="GIY-YIG" evidence="1">
    <location>
        <begin position="69"/>
        <end position="166"/>
    </location>
</feature>
<dbReference type="GeneID" id="20160047"/>
<geneLocation type="mitochondrion" evidence="2"/>
<dbReference type="GO" id="GO:0004519">
    <property type="term" value="F:endonuclease activity"/>
    <property type="evidence" value="ECO:0007669"/>
    <property type="project" value="UniProtKB-KW"/>
</dbReference>
<reference evidence="2" key="1">
    <citation type="journal article" date="2014" name="Genome Biol. Evol.">
        <title>Gene arrangement convergence, diverse intron content, and genetic code modifications in mitochondrial genomes of Sphaeropleales (Chlorophyta).</title>
        <authorList>
            <person name="Fucikova K."/>
            <person name="Lewis P.O."/>
            <person name="Gonzalez-Halphen D."/>
            <person name="Lewis L.A."/>
        </authorList>
    </citation>
    <scope>NUCLEOTIDE SEQUENCE</scope>
    <source>
        <strain evidence="2">UTEX 1250</strain>
    </source>
</reference>
<dbReference type="EMBL" id="KJ806265">
    <property type="protein sequence ID" value="AIK29071.1"/>
    <property type="molecule type" value="Genomic_DNA"/>
</dbReference>
<dbReference type="NCBIfam" id="TIGR01453">
    <property type="entry name" value="grpIintron_endo"/>
    <property type="match status" value="1"/>
</dbReference>
<organism evidence="2">
    <name type="scientific">Bracteacoccus aerius</name>
    <dbReference type="NCBI Taxonomy" id="50041"/>
    <lineage>
        <taxon>Eukaryota</taxon>
        <taxon>Viridiplantae</taxon>
        <taxon>Chlorophyta</taxon>
        <taxon>core chlorophytes</taxon>
        <taxon>Chlorophyceae</taxon>
        <taxon>CS clade</taxon>
        <taxon>Sphaeropleales</taxon>
        <taxon>Bracteacoccaceae</taxon>
        <taxon>Bracteacoccus</taxon>
    </lineage>
</organism>
<keyword evidence="2" id="KW-0540">Nuclease</keyword>
<dbReference type="PROSITE" id="PS50164">
    <property type="entry name" value="GIY_YIG"/>
    <property type="match status" value="1"/>
</dbReference>